<accession>A0A8C7JF80</accession>
<keyword evidence="4 12" id="KW-0285">Flavoprotein</keyword>
<keyword evidence="5 12" id="KW-0288">FMN</keyword>
<evidence type="ECO:0000256" key="10">
    <source>
        <dbReference type="ARBA" id="ARBA00059862"/>
    </source>
</evidence>
<dbReference type="FunFam" id="1.20.990.10:FF:000008">
    <property type="entry name" value="NADPH-dependent diflavin oxidoreductase 1"/>
    <property type="match status" value="1"/>
</dbReference>
<dbReference type="PRINTS" id="PR00371">
    <property type="entry name" value="FPNCR"/>
</dbReference>
<dbReference type="Ensembl" id="ENSOKIT00005091452.1">
    <property type="protein sequence ID" value="ENSOKIP00005085605.1"/>
    <property type="gene ID" value="ENSOKIG00005037020.1"/>
</dbReference>
<dbReference type="PROSITE" id="PS51384">
    <property type="entry name" value="FAD_FR"/>
    <property type="match status" value="1"/>
</dbReference>
<evidence type="ECO:0000256" key="11">
    <source>
        <dbReference type="ARBA" id="ARBA00063044"/>
    </source>
</evidence>
<protein>
    <recommendedName>
        <fullName evidence="12">NADPH-dependent diflavin oxidoreductase 1</fullName>
        <ecNumber evidence="12">1.18.1.-</ecNumber>
    </recommendedName>
    <alternativeName>
        <fullName evidence="12">NADPH-dependent FMN and FAD-containing oxidoreductase</fullName>
    </alternativeName>
</protein>
<dbReference type="AlphaFoldDB" id="A0A8C7JF80"/>
<dbReference type="Gene3D" id="1.20.990.10">
    <property type="entry name" value="NADPH-cytochrome p450 Reductase, Chain A, domain 3"/>
    <property type="match status" value="1"/>
</dbReference>
<dbReference type="GO" id="GO:0048471">
    <property type="term" value="C:perinuclear region of cytoplasm"/>
    <property type="evidence" value="ECO:0007669"/>
    <property type="project" value="UniProtKB-SubCell"/>
</dbReference>
<evidence type="ECO:0000256" key="12">
    <source>
        <dbReference type="HAMAP-Rule" id="MF_03178"/>
    </source>
</evidence>
<keyword evidence="6 12" id="KW-0274">FAD</keyword>
<dbReference type="FunFam" id="3.40.50.80:FF:000030">
    <property type="entry name" value="NADPH-dependent diflavin oxidoreductase 1"/>
    <property type="match status" value="1"/>
</dbReference>
<gene>
    <name evidence="12 15" type="primary">NDOR1</name>
    <name evidence="15" type="synonym">ndor1</name>
</gene>
<evidence type="ECO:0000259" key="13">
    <source>
        <dbReference type="PROSITE" id="PS50902"/>
    </source>
</evidence>
<dbReference type="FunFam" id="3.40.50.360:FF:000015">
    <property type="entry name" value="NADPH-dependent diflavin oxidoreductase 1"/>
    <property type="match status" value="1"/>
</dbReference>
<proteinExistence type="inferred from homology"/>
<dbReference type="Proteomes" id="UP000694557">
    <property type="component" value="Unassembled WGS sequence"/>
</dbReference>
<dbReference type="PANTHER" id="PTHR19384:SF10">
    <property type="entry name" value="NADPH-DEPENDENT DIFLAVIN OXIDOREDUCTASE 1"/>
    <property type="match status" value="1"/>
</dbReference>
<keyword evidence="16" id="KW-1185">Reference proteome</keyword>
<dbReference type="Pfam" id="PF00258">
    <property type="entry name" value="Flavodoxin_1"/>
    <property type="match status" value="1"/>
</dbReference>
<feature type="binding site" evidence="12">
    <location>
        <position position="178"/>
    </location>
    <ligand>
        <name>FMN</name>
        <dbReference type="ChEBI" id="CHEBI:58210"/>
    </ligand>
</feature>
<comment type="subunit">
    <text evidence="11">Interacts with CIAPIN1; as part of the cytosolic iron-sulfur (Fe-S) protein assembly (CIA) machinery. Interacts with DCPS.</text>
</comment>
<feature type="binding site" evidence="12">
    <location>
        <begin position="105"/>
        <end position="108"/>
    </location>
    <ligand>
        <name>FMN</name>
        <dbReference type="ChEBI" id="CHEBI:58210"/>
    </ligand>
</feature>
<evidence type="ECO:0000256" key="3">
    <source>
        <dbReference type="ARBA" id="ARBA00022490"/>
    </source>
</evidence>
<sequence length="639" mass="71688">MNLQLAHLAKIASSASRARFMTIKTCFIVAQSRSRPFTCPSLSTVRMSAPKLLILYGSQTGTAQDTAERIGRQAQRRRMQVKAEALDSYNVANLISESLVVFVCSTTGQGDPPDNMKNFWRFVFRKSLPAGSLCRLDCAVLGLGDSSYPKFNFVAKKLHKRLMQLGASVLLPVGLADDQHDLGADGVIDPWLTSFWERAQALYPTPAGQSLISVDEPLPPRFVFRFLDDVTENRADRRRVPEPLISPSQTHTFPGRVVSNKRVTHASHFQDVRHIEFDITGSDIEFTAGDVVMMRPCNTPEDVEQFCQLLRLDPDRQFTLSPTNCSVPARLAQPCTVRHLVESFLDIAAVPRRSFFELLATFATNELEREKLSEFNSAQGQDELHAYCNRPRRTALEVLTDFPHTTAELSVDYLLDLFPEIQPRSFSIASSLLAHPNRIQILLAVVHYKTKMHLPRKGLCSSWLASLDPTQEDVYVPLWVKKGSMKFPKDPYSPVIMVGPGTGVAPFRSALQERIAQGKTANVLYFGCRSQSKDFYCSSEWEEMEKAGQLTLFTAFSRDQEDKIYVQQRVQEQAELLWDLIANKNGYFYIAGNAKQMPTAVCDALKEGFQSQGGVSSAEADEMLVAMERAGRFQSETWS</sequence>
<comment type="function">
    <text evidence="10">NADPH-dependent reductase which is a central component of the cytosolic iron-sulfur (Fe-S) protein assembly (CIA) machinery. Transfers electrons from NADPH via its FAD and FMN prosthetic groups to the [2Fe-2S] cluster of CIAPIN1, another key component of the CIA machinery. In turn, this reduced cluster provides electrons for assembly of cytosolic iron-sulfur cluster proteins. It can also reduce the [2Fe-2S] cluster of CISD1 and activate this protein implicated in Fe/S cluster repair. In vitro can fully activate methionine synthase/MTR in the presence of soluble cytochrome b5/CYB5A.</text>
</comment>
<dbReference type="GO" id="GO:0016226">
    <property type="term" value="P:iron-sulfur cluster assembly"/>
    <property type="evidence" value="ECO:0007669"/>
    <property type="project" value="UniProtKB-UniRule"/>
</dbReference>
<keyword evidence="3 12" id="KW-0963">Cytoplasm</keyword>
<dbReference type="SUPFAM" id="SSF52343">
    <property type="entry name" value="Ferredoxin reductase-like, C-terminal NADP-linked domain"/>
    <property type="match status" value="1"/>
</dbReference>
<dbReference type="InterPro" id="IPR008254">
    <property type="entry name" value="Flavodoxin/NO_synth"/>
</dbReference>
<organism evidence="15 16">
    <name type="scientific">Oncorhynchus kisutch</name>
    <name type="common">Coho salmon</name>
    <name type="synonym">Salmo kisutch</name>
    <dbReference type="NCBI Taxonomy" id="8019"/>
    <lineage>
        <taxon>Eukaryota</taxon>
        <taxon>Metazoa</taxon>
        <taxon>Chordata</taxon>
        <taxon>Craniata</taxon>
        <taxon>Vertebrata</taxon>
        <taxon>Euteleostomi</taxon>
        <taxon>Actinopterygii</taxon>
        <taxon>Neopterygii</taxon>
        <taxon>Teleostei</taxon>
        <taxon>Protacanthopterygii</taxon>
        <taxon>Salmoniformes</taxon>
        <taxon>Salmonidae</taxon>
        <taxon>Salmoninae</taxon>
        <taxon>Oncorhynchus</taxon>
    </lineage>
</organism>
<dbReference type="InterPro" id="IPR001433">
    <property type="entry name" value="OxRdtase_FAD/NAD-bd"/>
</dbReference>
<evidence type="ECO:0000256" key="1">
    <source>
        <dbReference type="ARBA" id="ARBA00001917"/>
    </source>
</evidence>
<dbReference type="Gene3D" id="2.40.30.10">
    <property type="entry name" value="Translation factors"/>
    <property type="match status" value="1"/>
</dbReference>
<comment type="similarity">
    <text evidence="12">In the C-terminal section; belongs to the flavoprotein pyridine nucleotide cytochrome reductase family.</text>
</comment>
<evidence type="ECO:0000256" key="4">
    <source>
        <dbReference type="ARBA" id="ARBA00022630"/>
    </source>
</evidence>
<dbReference type="Pfam" id="PF00175">
    <property type="entry name" value="NAD_binding_1"/>
    <property type="match status" value="1"/>
</dbReference>
<dbReference type="InterPro" id="IPR001709">
    <property type="entry name" value="Flavoprot_Pyr_Nucl_cyt_Rdtase"/>
</dbReference>
<dbReference type="InterPro" id="IPR029039">
    <property type="entry name" value="Flavoprotein-like_sf"/>
</dbReference>
<comment type="cofactor">
    <cofactor evidence="2 12">
        <name>FAD</name>
        <dbReference type="ChEBI" id="CHEBI:57692"/>
    </cofactor>
</comment>
<dbReference type="PANTHER" id="PTHR19384">
    <property type="entry name" value="NITRIC OXIDE SYNTHASE-RELATED"/>
    <property type="match status" value="1"/>
</dbReference>
<evidence type="ECO:0000256" key="9">
    <source>
        <dbReference type="ARBA" id="ARBA00052174"/>
    </source>
</evidence>
<dbReference type="GO" id="GO:0050661">
    <property type="term" value="F:NADP binding"/>
    <property type="evidence" value="ECO:0007669"/>
    <property type="project" value="UniProtKB-UniRule"/>
</dbReference>
<feature type="binding site" evidence="12">
    <location>
        <begin position="58"/>
        <end position="63"/>
    </location>
    <ligand>
        <name>FMN</name>
        <dbReference type="ChEBI" id="CHEBI:58210"/>
    </ligand>
</feature>
<dbReference type="InterPro" id="IPR017927">
    <property type="entry name" value="FAD-bd_FR_type"/>
</dbReference>
<evidence type="ECO:0000256" key="5">
    <source>
        <dbReference type="ARBA" id="ARBA00022643"/>
    </source>
</evidence>
<feature type="binding site" evidence="12">
    <location>
        <position position="392"/>
    </location>
    <ligand>
        <name>FAD</name>
        <dbReference type="ChEBI" id="CHEBI:57692"/>
    </ligand>
</feature>
<evidence type="ECO:0000256" key="7">
    <source>
        <dbReference type="ARBA" id="ARBA00022857"/>
    </source>
</evidence>
<comment type="catalytic activity">
    <reaction evidence="9">
        <text>2 oxidized [2Fe-2S]-[protein] + NADPH = 2 reduced [2Fe-2S]-[protein] + NADP(+) + H(+)</text>
        <dbReference type="Rhea" id="RHEA:67716"/>
        <dbReference type="Rhea" id="RHEA-COMP:17327"/>
        <dbReference type="Rhea" id="RHEA-COMP:17328"/>
        <dbReference type="ChEBI" id="CHEBI:15378"/>
        <dbReference type="ChEBI" id="CHEBI:33737"/>
        <dbReference type="ChEBI" id="CHEBI:33738"/>
        <dbReference type="ChEBI" id="CHEBI:57783"/>
        <dbReference type="ChEBI" id="CHEBI:58349"/>
    </reaction>
    <physiologicalReaction direction="left-to-right" evidence="9">
        <dbReference type="Rhea" id="RHEA:67717"/>
    </physiologicalReaction>
</comment>
<feature type="binding site" evidence="12">
    <location>
        <begin position="563"/>
        <end position="567"/>
    </location>
    <ligand>
        <name>NADP(+)</name>
        <dbReference type="ChEBI" id="CHEBI:58349"/>
    </ligand>
</feature>
<feature type="domain" description="FAD-binding FR-type" evidence="14">
    <location>
        <begin position="250"/>
        <end position="488"/>
    </location>
</feature>
<feature type="binding site" evidence="12">
    <location>
        <begin position="557"/>
        <end position="558"/>
    </location>
    <ligand>
        <name>NADP(+)</name>
        <dbReference type="ChEBI" id="CHEBI:58349"/>
    </ligand>
</feature>
<comment type="cofactor">
    <cofactor evidence="1 12">
        <name>FMN</name>
        <dbReference type="ChEBI" id="CHEBI:58210"/>
    </cofactor>
</comment>
<evidence type="ECO:0000259" key="14">
    <source>
        <dbReference type="PROSITE" id="PS51384"/>
    </source>
</evidence>
<dbReference type="Pfam" id="PF00667">
    <property type="entry name" value="FAD_binding_1"/>
    <property type="match status" value="1"/>
</dbReference>
<dbReference type="GeneTree" id="ENSGT00930000151050"/>
<dbReference type="InterPro" id="IPR003097">
    <property type="entry name" value="CysJ-like_FAD-binding"/>
</dbReference>
<keyword evidence="7 12" id="KW-0521">NADP</keyword>
<dbReference type="GO" id="GO:0050660">
    <property type="term" value="F:flavin adenine dinucleotide binding"/>
    <property type="evidence" value="ECO:0007669"/>
    <property type="project" value="UniProtKB-UniRule"/>
</dbReference>
<feature type="binding site" evidence="12">
    <location>
        <begin position="424"/>
        <end position="427"/>
    </location>
    <ligand>
        <name>FAD</name>
        <dbReference type="ChEBI" id="CHEBI:57692"/>
    </ligand>
</feature>
<comment type="subcellular location">
    <subcellularLocation>
        <location evidence="12">Cytoplasm</location>
        <location evidence="12">Perinuclear region</location>
    </subcellularLocation>
    <text evidence="12">Concentrated in perinuclear structure.</text>
</comment>
<dbReference type="PRINTS" id="PR00369">
    <property type="entry name" value="FLAVODOXIN"/>
</dbReference>
<comment type="similarity">
    <text evidence="12">Belongs to the NADPH-dependent diflavin oxidoreductase NDOR1 family.</text>
</comment>
<evidence type="ECO:0000313" key="16">
    <source>
        <dbReference type="Proteomes" id="UP000694557"/>
    </source>
</evidence>
<feature type="binding site" evidence="12">
    <location>
        <position position="502"/>
    </location>
    <ligand>
        <name>NADP(+)</name>
        <dbReference type="ChEBI" id="CHEBI:58349"/>
    </ligand>
</feature>
<dbReference type="InterPro" id="IPR023173">
    <property type="entry name" value="NADPH_Cyt_P450_Rdtase_alpha"/>
</dbReference>
<evidence type="ECO:0000313" key="15">
    <source>
        <dbReference type="Ensembl" id="ENSOKIP00005085605.1"/>
    </source>
</evidence>
<evidence type="ECO:0000256" key="8">
    <source>
        <dbReference type="ARBA" id="ARBA00023002"/>
    </source>
</evidence>
<comment type="similarity">
    <text evidence="12">In the N-terminal section; belongs to the flavodoxin family.</text>
</comment>
<dbReference type="InterPro" id="IPR001094">
    <property type="entry name" value="Flavdoxin-like"/>
</dbReference>
<reference evidence="15" key="2">
    <citation type="submission" date="2025-09" db="UniProtKB">
        <authorList>
            <consortium name="Ensembl"/>
        </authorList>
    </citation>
    <scope>IDENTIFICATION</scope>
</reference>
<feature type="binding site" evidence="12">
    <location>
        <position position="638"/>
    </location>
    <ligand>
        <name>FAD</name>
        <dbReference type="ChEBI" id="CHEBI:57692"/>
    </ligand>
</feature>
<dbReference type="InterPro" id="IPR028879">
    <property type="entry name" value="NDOR1"/>
</dbReference>
<dbReference type="GO" id="GO:0005634">
    <property type="term" value="C:nucleus"/>
    <property type="evidence" value="ECO:0007669"/>
    <property type="project" value="UniProtKB-ARBA"/>
</dbReference>
<feature type="binding site" evidence="12">
    <location>
        <begin position="143"/>
        <end position="152"/>
    </location>
    <ligand>
        <name>FMN</name>
        <dbReference type="ChEBI" id="CHEBI:58210"/>
    </ligand>
</feature>
<dbReference type="HAMAP" id="MF_03178">
    <property type="entry name" value="NDOR1"/>
    <property type="match status" value="1"/>
</dbReference>
<feature type="binding site" evidence="12">
    <location>
        <begin position="458"/>
        <end position="461"/>
    </location>
    <ligand>
        <name>FAD</name>
        <dbReference type="ChEBI" id="CHEBI:57692"/>
    </ligand>
</feature>
<reference evidence="15" key="1">
    <citation type="submission" date="2025-08" db="UniProtKB">
        <authorList>
            <consortium name="Ensembl"/>
        </authorList>
    </citation>
    <scope>IDENTIFICATION</scope>
</reference>
<dbReference type="PROSITE" id="PS50902">
    <property type="entry name" value="FLAVODOXIN_LIKE"/>
    <property type="match status" value="1"/>
</dbReference>
<dbReference type="GO" id="GO:0010181">
    <property type="term" value="F:FMN binding"/>
    <property type="evidence" value="ECO:0007669"/>
    <property type="project" value="UniProtKB-UniRule"/>
</dbReference>
<feature type="domain" description="Flavodoxin-like" evidence="13">
    <location>
        <begin position="52"/>
        <end position="196"/>
    </location>
</feature>
<dbReference type="EC" id="1.18.1.-" evidence="12"/>
<dbReference type="GO" id="GO:0160246">
    <property type="term" value="F:NADPH-iron-sulfur [2Fe-2S] protein oxidoreductase activity"/>
    <property type="evidence" value="ECO:0007669"/>
    <property type="project" value="InterPro"/>
</dbReference>
<dbReference type="GO" id="GO:0005829">
    <property type="term" value="C:cytosol"/>
    <property type="evidence" value="ECO:0007669"/>
    <property type="project" value="TreeGrafter"/>
</dbReference>
<dbReference type="SUPFAM" id="SSF63380">
    <property type="entry name" value="Riboflavin synthase domain-like"/>
    <property type="match status" value="1"/>
</dbReference>
<dbReference type="SUPFAM" id="SSF52218">
    <property type="entry name" value="Flavoproteins"/>
    <property type="match status" value="1"/>
</dbReference>
<comment type="caution">
    <text evidence="12">Lacks conserved residue(s) required for the propagation of feature annotation.</text>
</comment>
<evidence type="ECO:0000256" key="2">
    <source>
        <dbReference type="ARBA" id="ARBA00001974"/>
    </source>
</evidence>
<evidence type="ECO:0000256" key="6">
    <source>
        <dbReference type="ARBA" id="ARBA00022827"/>
    </source>
</evidence>
<keyword evidence="8 12" id="KW-0560">Oxidoreductase</keyword>
<name>A0A8C7JF80_ONCKI</name>
<dbReference type="GO" id="GO:0016651">
    <property type="term" value="F:oxidoreductase activity, acting on NAD(P)H"/>
    <property type="evidence" value="ECO:0007669"/>
    <property type="project" value="UniProtKB-UniRule"/>
</dbReference>
<dbReference type="Gene3D" id="3.40.50.360">
    <property type="match status" value="1"/>
</dbReference>
<dbReference type="InterPro" id="IPR039261">
    <property type="entry name" value="FNR_nucleotide-bd"/>
</dbReference>
<dbReference type="Gene3D" id="3.40.50.80">
    <property type="entry name" value="Nucleotide-binding domain of ferredoxin-NADP reductase (FNR) module"/>
    <property type="match status" value="1"/>
</dbReference>
<dbReference type="InterPro" id="IPR017938">
    <property type="entry name" value="Riboflavin_synthase-like_b-brl"/>
</dbReference>